<evidence type="ECO:0000259" key="3">
    <source>
        <dbReference type="PROSITE" id="PS51464"/>
    </source>
</evidence>
<protein>
    <submittedName>
        <fullName evidence="4">Bifunctional phosphoglucose/phosphomannose isomerase</fullName>
    </submittedName>
</protein>
<dbReference type="Pfam" id="PF01380">
    <property type="entry name" value="SIS"/>
    <property type="match status" value="1"/>
</dbReference>
<keyword evidence="2 4" id="KW-0413">Isomerase</keyword>
<keyword evidence="5" id="KW-1185">Reference proteome</keyword>
<dbReference type="EMBL" id="QKSB01000005">
    <property type="protein sequence ID" value="PZE17122.1"/>
    <property type="molecule type" value="Genomic_DNA"/>
</dbReference>
<name>A0A2W1NN60_9FLAO</name>
<comment type="similarity">
    <text evidence="1">Belongs to the PGI/PMI family.</text>
</comment>
<dbReference type="RefSeq" id="WP_111063246.1">
    <property type="nucleotide sequence ID" value="NZ_JBHUCU010000032.1"/>
</dbReference>
<dbReference type="InterPro" id="IPR001347">
    <property type="entry name" value="SIS_dom"/>
</dbReference>
<feature type="domain" description="SIS" evidence="3">
    <location>
        <begin position="18"/>
        <end position="158"/>
    </location>
</feature>
<sequence length="327" mass="36715">MQNIIADFPNQLKNAMEIGKHFKRNETHQINNILACGLGGSGIGAKIAKLLNLNKLSVPFESINDYSIPAFVNENTLVIATSYSGNTEETLEAIEKCKSKNAKIVIIASAGKLLELAKENNWPYIIVPGGEQPRAMLGYSLIQHFYVLKAFGLIDNQFENSILEAIEIIEKEESAIKDNARVVAGQMYEHTPVIYSNPSLEGIAIRFRQQINENSKMLCWHAVIPEMNHNELVGWAGGNDKIVVIKLKTDLEYYRTSKRWDFCKPVIESKTKQIIEINAKGKSLLTQALYLIHLTDWISLYLADLNEVDPIEVNVISSLKSKLSELK</sequence>
<accession>A0A2W1NN60</accession>
<dbReference type="NCBIfam" id="NF006423">
    <property type="entry name" value="PRK08674.1-2"/>
    <property type="match status" value="1"/>
</dbReference>
<dbReference type="OrthoDB" id="9771734at2"/>
<dbReference type="InterPro" id="IPR046348">
    <property type="entry name" value="SIS_dom_sf"/>
</dbReference>
<dbReference type="PROSITE" id="PS51464">
    <property type="entry name" value="SIS"/>
    <property type="match status" value="1"/>
</dbReference>
<organism evidence="4 5">
    <name type="scientific">Putridiphycobacter roseus</name>
    <dbReference type="NCBI Taxonomy" id="2219161"/>
    <lineage>
        <taxon>Bacteria</taxon>
        <taxon>Pseudomonadati</taxon>
        <taxon>Bacteroidota</taxon>
        <taxon>Flavobacteriia</taxon>
        <taxon>Flavobacteriales</taxon>
        <taxon>Crocinitomicaceae</taxon>
        <taxon>Putridiphycobacter</taxon>
    </lineage>
</organism>
<gene>
    <name evidence="4" type="ORF">DNU06_10285</name>
</gene>
<evidence type="ECO:0000313" key="5">
    <source>
        <dbReference type="Proteomes" id="UP000249248"/>
    </source>
</evidence>
<dbReference type="GO" id="GO:0004347">
    <property type="term" value="F:glucose-6-phosphate isomerase activity"/>
    <property type="evidence" value="ECO:0007669"/>
    <property type="project" value="InterPro"/>
</dbReference>
<evidence type="ECO:0000256" key="2">
    <source>
        <dbReference type="ARBA" id="ARBA00023235"/>
    </source>
</evidence>
<dbReference type="GO" id="GO:1901135">
    <property type="term" value="P:carbohydrate derivative metabolic process"/>
    <property type="evidence" value="ECO:0007669"/>
    <property type="project" value="InterPro"/>
</dbReference>
<dbReference type="GO" id="GO:0004476">
    <property type="term" value="F:mannose-6-phosphate isomerase activity"/>
    <property type="evidence" value="ECO:0007669"/>
    <property type="project" value="InterPro"/>
</dbReference>
<dbReference type="AlphaFoldDB" id="A0A2W1NN60"/>
<reference evidence="4 5" key="1">
    <citation type="submission" date="2018-06" db="EMBL/GenBank/DDBJ databases">
        <title>The draft genome sequence of Crocinitomix sp. SM1701.</title>
        <authorList>
            <person name="Zhang X."/>
        </authorList>
    </citation>
    <scope>NUCLEOTIDE SEQUENCE [LARGE SCALE GENOMIC DNA]</scope>
    <source>
        <strain evidence="4 5">SM1701</strain>
    </source>
</reference>
<dbReference type="CDD" id="cd05017">
    <property type="entry name" value="SIS_PGI_PMI_1"/>
    <property type="match status" value="1"/>
</dbReference>
<dbReference type="InterPro" id="IPR035484">
    <property type="entry name" value="SIS_PGI/PMI_1"/>
</dbReference>
<comment type="caution">
    <text evidence="4">The sequence shown here is derived from an EMBL/GenBank/DDBJ whole genome shotgun (WGS) entry which is preliminary data.</text>
</comment>
<dbReference type="Pfam" id="PF10432">
    <property type="entry name" value="bact-PGI_C"/>
    <property type="match status" value="1"/>
</dbReference>
<proteinExistence type="inferred from homology"/>
<dbReference type="GO" id="GO:0097367">
    <property type="term" value="F:carbohydrate derivative binding"/>
    <property type="evidence" value="ECO:0007669"/>
    <property type="project" value="InterPro"/>
</dbReference>
<dbReference type="Proteomes" id="UP000249248">
    <property type="component" value="Unassembled WGS sequence"/>
</dbReference>
<dbReference type="SUPFAM" id="SSF53697">
    <property type="entry name" value="SIS domain"/>
    <property type="match status" value="1"/>
</dbReference>
<evidence type="ECO:0000256" key="1">
    <source>
        <dbReference type="ARBA" id="ARBA00010523"/>
    </source>
</evidence>
<dbReference type="NCBIfam" id="TIGR02128">
    <property type="entry name" value="G6PI_arch"/>
    <property type="match status" value="1"/>
</dbReference>
<dbReference type="GO" id="GO:0005975">
    <property type="term" value="P:carbohydrate metabolic process"/>
    <property type="evidence" value="ECO:0007669"/>
    <property type="project" value="InterPro"/>
</dbReference>
<dbReference type="Gene3D" id="3.40.50.10490">
    <property type="entry name" value="Glucose-6-phosphate isomerase like protein, domain 1"/>
    <property type="match status" value="2"/>
</dbReference>
<evidence type="ECO:0000313" key="4">
    <source>
        <dbReference type="EMBL" id="PZE17122.1"/>
    </source>
</evidence>
<dbReference type="InterPro" id="IPR019490">
    <property type="entry name" value="Glu6P/Mann6P_isomerase_C"/>
</dbReference>
<dbReference type="CDD" id="cd05637">
    <property type="entry name" value="SIS_PGI_PMI_2"/>
    <property type="match status" value="1"/>
</dbReference>